<evidence type="ECO:0000313" key="4">
    <source>
        <dbReference type="Proteomes" id="UP000587211"/>
    </source>
</evidence>
<gene>
    <name evidence="3" type="ORF">BJ975_000357</name>
    <name evidence="2" type="ORF">IDH50_02580</name>
</gene>
<keyword evidence="1" id="KW-0732">Signal</keyword>
<proteinExistence type="predicted"/>
<dbReference type="Proteomes" id="UP000587211">
    <property type="component" value="Unassembled WGS sequence"/>
</dbReference>
<comment type="caution">
    <text evidence="2">The sequence shown here is derived from an EMBL/GenBank/DDBJ whole genome shotgun (WGS) entry which is preliminary data.</text>
</comment>
<feature type="chain" id="PRO_5034486325" description="CAP domain-containing protein" evidence="1">
    <location>
        <begin position="25"/>
        <end position="246"/>
    </location>
</feature>
<dbReference type="AlphaFoldDB" id="A0A8I0KLY1"/>
<dbReference type="Proteomes" id="UP000659061">
    <property type="component" value="Unassembled WGS sequence"/>
</dbReference>
<dbReference type="RefSeq" id="WP_179423080.1">
    <property type="nucleotide sequence ID" value="NZ_BAAAMP010000002.1"/>
</dbReference>
<evidence type="ECO:0000313" key="3">
    <source>
        <dbReference type="EMBL" id="NYI36982.1"/>
    </source>
</evidence>
<dbReference type="EMBL" id="JACBZN010000001">
    <property type="protein sequence ID" value="NYI36982.1"/>
    <property type="molecule type" value="Genomic_DNA"/>
</dbReference>
<accession>A0A8I0KLY1</accession>
<dbReference type="EMBL" id="JACWMT010000001">
    <property type="protein sequence ID" value="MBD1269109.1"/>
    <property type="molecule type" value="Genomic_DNA"/>
</dbReference>
<evidence type="ECO:0000313" key="5">
    <source>
        <dbReference type="Proteomes" id="UP000659061"/>
    </source>
</evidence>
<feature type="signal peptide" evidence="1">
    <location>
        <begin position="1"/>
        <end position="24"/>
    </location>
</feature>
<protein>
    <recommendedName>
        <fullName evidence="6">CAP domain-containing protein</fullName>
    </recommendedName>
</protein>
<reference evidence="3 4" key="1">
    <citation type="submission" date="2020-07" db="EMBL/GenBank/DDBJ databases">
        <title>Sequencing the genomes of 1000 actinobacteria strains.</title>
        <authorList>
            <person name="Klenk H.-P."/>
        </authorList>
    </citation>
    <scope>NUCLEOTIDE SEQUENCE [LARGE SCALE GENOMIC DNA]</scope>
    <source>
        <strain evidence="3 4">DSM 19087</strain>
    </source>
</reference>
<organism evidence="2 5">
    <name type="scientific">Aeromicrobium tamlense</name>
    <dbReference type="NCBI Taxonomy" id="375541"/>
    <lineage>
        <taxon>Bacteria</taxon>
        <taxon>Bacillati</taxon>
        <taxon>Actinomycetota</taxon>
        <taxon>Actinomycetes</taxon>
        <taxon>Propionibacteriales</taxon>
        <taxon>Nocardioidaceae</taxon>
        <taxon>Aeromicrobium</taxon>
    </lineage>
</organism>
<evidence type="ECO:0000313" key="2">
    <source>
        <dbReference type="EMBL" id="MBD1269109.1"/>
    </source>
</evidence>
<sequence>MNTKTLGLGSLVALVATAVVTAGAITSARASAPAPRAATAATTAKVKIVNPTQRVVGWAGSVRVVPQVKRARGVKLLSKRITVSRSGKRLHTNRSAVRLRPGTYRAVITVKSRSKGRTATTRRAMRLVVRQNACATAPDIRALRIDAAFSPSVRGTSLAQTQRLMRSPGTLERVNVSQVLQHSARLSRLYSDPNVMAQANAELGPLRRLAAKGVTSVQEREFAACGIATRFVGVFADGELVQLKTI</sequence>
<evidence type="ECO:0008006" key="6">
    <source>
        <dbReference type="Google" id="ProtNLM"/>
    </source>
</evidence>
<name>A0A8I0KLY1_9ACTN</name>
<reference evidence="2" key="2">
    <citation type="submission" date="2020-09" db="EMBL/GenBank/DDBJ databases">
        <title>Novel species in genus Aeromicrobium.</title>
        <authorList>
            <person name="Zhang G."/>
        </authorList>
    </citation>
    <scope>NUCLEOTIDE SEQUENCE</scope>
    <source>
        <strain evidence="2">SSW1-57</strain>
    </source>
</reference>
<evidence type="ECO:0000256" key="1">
    <source>
        <dbReference type="SAM" id="SignalP"/>
    </source>
</evidence>
<keyword evidence="4" id="KW-1185">Reference proteome</keyword>